<protein>
    <recommendedName>
        <fullName evidence="1">DNA mimic protein DMP19 C-terminal domain-containing protein</fullName>
    </recommendedName>
</protein>
<sequence>MNPEQLYTLAAQYLEIMEQKGSDALSDEQHTLLAFVYLDNEVQDGGFVQLLASGWGSYIFDNPVADSLRRWRVKAVPKVLDKVKPLYQKFGEQIEQLAEDGTQIADLRARFPDFEEWDGEFYDCVDDDFALIGEYVAANLAKFQAA</sequence>
<dbReference type="Proteomes" id="UP000254209">
    <property type="component" value="Unassembled WGS sequence"/>
</dbReference>
<evidence type="ECO:0000313" key="3">
    <source>
        <dbReference type="Proteomes" id="UP000254209"/>
    </source>
</evidence>
<keyword evidence="3" id="KW-1185">Reference proteome</keyword>
<gene>
    <name evidence="2" type="ORF">NCTC10283_01972</name>
</gene>
<accession>A0A376BUE3</accession>
<dbReference type="EMBL" id="UFSO01000003">
    <property type="protein sequence ID" value="SSY80413.1"/>
    <property type="molecule type" value="Genomic_DNA"/>
</dbReference>
<organism evidence="2 3">
    <name type="scientific">Alysiella crassa</name>
    <dbReference type="NCBI Taxonomy" id="153491"/>
    <lineage>
        <taxon>Bacteria</taxon>
        <taxon>Pseudomonadati</taxon>
        <taxon>Pseudomonadota</taxon>
        <taxon>Betaproteobacteria</taxon>
        <taxon>Neisseriales</taxon>
        <taxon>Neisseriaceae</taxon>
        <taxon>Alysiella</taxon>
    </lineage>
</organism>
<dbReference type="InterPro" id="IPR025402">
    <property type="entry name" value="DMP19_C"/>
</dbReference>
<reference evidence="2 3" key="1">
    <citation type="submission" date="2018-06" db="EMBL/GenBank/DDBJ databases">
        <authorList>
            <consortium name="Pathogen Informatics"/>
            <person name="Doyle S."/>
        </authorList>
    </citation>
    <scope>NUCLEOTIDE SEQUENCE [LARGE SCALE GENOMIC DNA]</scope>
    <source>
        <strain evidence="2 3">NCTC10283</strain>
    </source>
</reference>
<dbReference type="Pfam" id="PF14300">
    <property type="entry name" value="DMP19"/>
    <property type="match status" value="1"/>
</dbReference>
<dbReference type="AlphaFoldDB" id="A0A376BUE3"/>
<name>A0A376BUE3_9NEIS</name>
<dbReference type="STRING" id="1120980.GCA_000745955_01705"/>
<dbReference type="Gene3D" id="1.20.1420.60">
    <property type="match status" value="1"/>
</dbReference>
<feature type="domain" description="DNA mimic protein DMP19 C-terminal" evidence="1">
    <location>
        <begin position="23"/>
        <end position="139"/>
    </location>
</feature>
<evidence type="ECO:0000259" key="1">
    <source>
        <dbReference type="Pfam" id="PF14300"/>
    </source>
</evidence>
<dbReference type="OrthoDB" id="8606126at2"/>
<dbReference type="RefSeq" id="WP_034293733.1">
    <property type="nucleotide sequence ID" value="NZ_CP091519.2"/>
</dbReference>
<proteinExistence type="predicted"/>
<evidence type="ECO:0000313" key="2">
    <source>
        <dbReference type="EMBL" id="SSY80413.1"/>
    </source>
</evidence>